<dbReference type="EMBL" id="CP018025">
    <property type="protein sequence ID" value="APD92105.1"/>
    <property type="molecule type" value="Genomic_DNA"/>
</dbReference>
<proteinExistence type="predicted"/>
<protein>
    <submittedName>
        <fullName evidence="1">Uncharacterized protein</fullName>
    </submittedName>
</protein>
<geneLocation type="plasmid" evidence="2">
    <name>pamcp48-600</name>
</geneLocation>
<evidence type="ECO:0000313" key="2">
    <source>
        <dbReference type="Proteomes" id="UP000182101"/>
    </source>
</evidence>
<dbReference type="RefSeq" id="WP_071960715.1">
    <property type="nucleotide sequence ID" value="NZ_CP018025.1"/>
</dbReference>
<reference evidence="1 2" key="1">
    <citation type="submission" date="2016-11" db="EMBL/GenBank/DDBJ databases">
        <title>Networking in microbes: conjugative elements and plasmids in the genus Alteromonas.</title>
        <authorList>
            <person name="Lopez-Perez M."/>
            <person name="Ramon-Marco N."/>
            <person name="Rodriguez-Valera F."/>
        </authorList>
    </citation>
    <scope>NUCLEOTIDE SEQUENCE [LARGE SCALE GENOMIC DNA]</scope>
    <source>
        <strain evidence="1 2">CP48</strain>
        <plasmid evidence="2">pamcp48-600</plasmid>
    </source>
</reference>
<gene>
    <name evidence="1" type="ORF">BM524_19485</name>
</gene>
<name>A0AAC9JGH8_9ALTE</name>
<organism evidence="1 2">
    <name type="scientific">Alteromonas mediterranea</name>
    <dbReference type="NCBI Taxonomy" id="314275"/>
    <lineage>
        <taxon>Bacteria</taxon>
        <taxon>Pseudomonadati</taxon>
        <taxon>Pseudomonadota</taxon>
        <taxon>Gammaproteobacteria</taxon>
        <taxon>Alteromonadales</taxon>
        <taxon>Alteromonadaceae</taxon>
        <taxon>Alteromonas/Salinimonas group</taxon>
        <taxon>Alteromonas</taxon>
    </lineage>
</organism>
<evidence type="ECO:0000313" key="1">
    <source>
        <dbReference type="EMBL" id="APD92105.1"/>
    </source>
</evidence>
<dbReference type="Proteomes" id="UP000182101">
    <property type="component" value="Plasmid pAMCP48-600"/>
</dbReference>
<keyword evidence="1" id="KW-0614">Plasmid</keyword>
<sequence>MDAEKSKRISLRIMGDAAVDGKLAGIAGTIEIWQGAKLYQPAVEYEAGAEMMQSNSTLAEAIALEMGVTKALSILAAQDLRRLDEITLITDNSSVIDAFGRERNNVSYPVYELGKDIKREVKRTFGIVHLGKVLSIDKVKAHVPHRQATQREREHNAIDKRAKAALKLAIKGEGDTFVSRSNNPEGKHIGVIIPSEFTLSDSSRDAYFKSGQDYARKGILLNAVAMGVSSIEHPFLAGYHDVMSSHEAQALEGFNYKLMPDKTKIPATTLAWVNGNVNGGHRYARTDKLVASFLNAIRGSLNHPGHMRGEEEVSALLVLKEGDTSNIDESAYNKLGNLLKISVDHTPDEALRTMAFLERVAAPKFYAKDRIQLITSYVKQQEINEKKNKAKYYVDALVTEGFPIPGKLKNAVVESVVTSGFNKAASLLLKASEIGGWDRFVKPTSVFLETRKQVGEQNDALTLIPPNELKYQASGKHQPLKKVIACVVEAIPEKGVEPVQRLAMLEKGLAKIGLPSGVDITNLVLGKGSVKHKTLIDKVANFWVNKNLPLPSLPQEELSHTHAIRR</sequence>
<dbReference type="AlphaFoldDB" id="A0AAC9JGH8"/>
<accession>A0AAC9JGH8</accession>